<dbReference type="EMBL" id="CM017621">
    <property type="protein sequence ID" value="TYH96803.1"/>
    <property type="molecule type" value="Genomic_DNA"/>
</dbReference>
<keyword evidence="1" id="KW-0472">Membrane</keyword>
<name>A0A5D2MZF0_GOSTO</name>
<evidence type="ECO:0000256" key="1">
    <source>
        <dbReference type="SAM" id="Phobius"/>
    </source>
</evidence>
<sequence>MRGTHLPNSLYFIDLTVSEICVGYLFFSPSFVFLLQDRWWCWDSITEARSIRVKYGRE</sequence>
<organism evidence="2 3">
    <name type="scientific">Gossypium tomentosum</name>
    <name type="common">Hawaiian cotton</name>
    <name type="synonym">Gossypium sandvicense</name>
    <dbReference type="NCBI Taxonomy" id="34277"/>
    <lineage>
        <taxon>Eukaryota</taxon>
        <taxon>Viridiplantae</taxon>
        <taxon>Streptophyta</taxon>
        <taxon>Embryophyta</taxon>
        <taxon>Tracheophyta</taxon>
        <taxon>Spermatophyta</taxon>
        <taxon>Magnoliopsida</taxon>
        <taxon>eudicotyledons</taxon>
        <taxon>Gunneridae</taxon>
        <taxon>Pentapetalae</taxon>
        <taxon>rosids</taxon>
        <taxon>malvids</taxon>
        <taxon>Malvales</taxon>
        <taxon>Malvaceae</taxon>
        <taxon>Malvoideae</taxon>
        <taxon>Gossypium</taxon>
    </lineage>
</organism>
<proteinExistence type="predicted"/>
<accession>A0A5D2MZF0</accession>
<dbReference type="AlphaFoldDB" id="A0A5D2MZF0"/>
<protein>
    <submittedName>
        <fullName evidence="2">Uncharacterized protein</fullName>
    </submittedName>
</protein>
<keyword evidence="1" id="KW-0812">Transmembrane</keyword>
<evidence type="ECO:0000313" key="3">
    <source>
        <dbReference type="Proteomes" id="UP000322667"/>
    </source>
</evidence>
<evidence type="ECO:0000313" key="2">
    <source>
        <dbReference type="EMBL" id="TYH96803.1"/>
    </source>
</evidence>
<keyword evidence="3" id="KW-1185">Reference proteome</keyword>
<feature type="transmembrane region" description="Helical" evidence="1">
    <location>
        <begin position="12"/>
        <end position="35"/>
    </location>
</feature>
<reference evidence="2 3" key="1">
    <citation type="submission" date="2019-07" db="EMBL/GenBank/DDBJ databases">
        <title>WGS assembly of Gossypium tomentosum.</title>
        <authorList>
            <person name="Chen Z.J."/>
            <person name="Sreedasyam A."/>
            <person name="Ando A."/>
            <person name="Song Q."/>
            <person name="De L."/>
            <person name="Hulse-Kemp A."/>
            <person name="Ding M."/>
            <person name="Ye W."/>
            <person name="Kirkbride R."/>
            <person name="Jenkins J."/>
            <person name="Plott C."/>
            <person name="Lovell J."/>
            <person name="Lin Y.-M."/>
            <person name="Vaughn R."/>
            <person name="Liu B."/>
            <person name="Li W."/>
            <person name="Simpson S."/>
            <person name="Scheffler B."/>
            <person name="Saski C."/>
            <person name="Grover C."/>
            <person name="Hu G."/>
            <person name="Conover J."/>
            <person name="Carlson J."/>
            <person name="Shu S."/>
            <person name="Boston L."/>
            <person name="Williams M."/>
            <person name="Peterson D."/>
            <person name="Mcgee K."/>
            <person name="Jones D."/>
            <person name="Wendel J."/>
            <person name="Stelly D."/>
            <person name="Grimwood J."/>
            <person name="Schmutz J."/>
        </authorList>
    </citation>
    <scope>NUCLEOTIDE SEQUENCE [LARGE SCALE GENOMIC DNA]</scope>
    <source>
        <strain evidence="2">7179.01</strain>
    </source>
</reference>
<keyword evidence="1" id="KW-1133">Transmembrane helix</keyword>
<dbReference type="Proteomes" id="UP000322667">
    <property type="component" value="Chromosome A12"/>
</dbReference>
<gene>
    <name evidence="2" type="ORF">ES332_A12G203200v1</name>
</gene>